<dbReference type="KEGG" id="ssck:SPSK_01279"/>
<protein>
    <submittedName>
        <fullName evidence="3">Uncharacterized protein</fullName>
    </submittedName>
</protein>
<dbReference type="Proteomes" id="UP000033710">
    <property type="component" value="Unassembled WGS sequence"/>
</dbReference>
<accession>A0A0F2LZX6</accession>
<name>A0A0F2LZX6_SPOSC</name>
<keyword evidence="2" id="KW-1133">Transmembrane helix</keyword>
<evidence type="ECO:0000313" key="4">
    <source>
        <dbReference type="Proteomes" id="UP000033710"/>
    </source>
</evidence>
<organism evidence="3 4">
    <name type="scientific">Sporothrix schenckii 1099-18</name>
    <dbReference type="NCBI Taxonomy" id="1397361"/>
    <lineage>
        <taxon>Eukaryota</taxon>
        <taxon>Fungi</taxon>
        <taxon>Dikarya</taxon>
        <taxon>Ascomycota</taxon>
        <taxon>Pezizomycotina</taxon>
        <taxon>Sordariomycetes</taxon>
        <taxon>Sordariomycetidae</taxon>
        <taxon>Ophiostomatales</taxon>
        <taxon>Ophiostomataceae</taxon>
        <taxon>Sporothrix</taxon>
    </lineage>
</organism>
<dbReference type="VEuPathDB" id="FungiDB:SPSK_01279"/>
<dbReference type="RefSeq" id="XP_016584122.1">
    <property type="nucleotide sequence ID" value="XM_016728209.1"/>
</dbReference>
<feature type="transmembrane region" description="Helical" evidence="2">
    <location>
        <begin position="29"/>
        <end position="51"/>
    </location>
</feature>
<evidence type="ECO:0000313" key="3">
    <source>
        <dbReference type="EMBL" id="KJR81446.1"/>
    </source>
</evidence>
<dbReference type="GeneID" id="27663486"/>
<reference evidence="3 4" key="2">
    <citation type="journal article" date="2015" name="Eukaryot. Cell">
        <title>Asexual propagation of a virulent clone complex in a human and feline outbreak of sporotrichosis.</title>
        <authorList>
            <person name="Teixeira Mde M."/>
            <person name="Rodrigues A.M."/>
            <person name="Tsui C.K."/>
            <person name="de Almeida L.G."/>
            <person name="Van Diepeningen A.D."/>
            <person name="van den Ende B.G."/>
            <person name="Fernandes G.F."/>
            <person name="Kano R."/>
            <person name="Hamelin R.C."/>
            <person name="Lopes-Bezerra L.M."/>
            <person name="Vasconcelos A.T."/>
            <person name="de Hoog S."/>
            <person name="de Camargo Z.P."/>
            <person name="Felipe M.S."/>
        </authorList>
    </citation>
    <scope>NUCLEOTIDE SEQUENCE [LARGE SCALE GENOMIC DNA]</scope>
    <source>
        <strain evidence="3 4">1099-18</strain>
    </source>
</reference>
<reference evidence="3 4" key="1">
    <citation type="journal article" date="2014" name="BMC Genomics">
        <title>Comparative genomics of the major fungal agents of human and animal Sporotrichosis: Sporothrix schenckii and Sporothrix brasiliensis.</title>
        <authorList>
            <person name="Teixeira M.M."/>
            <person name="de Almeida L.G."/>
            <person name="Kubitschek-Barreira P."/>
            <person name="Alves F.L."/>
            <person name="Kioshima E.S."/>
            <person name="Abadio A.K."/>
            <person name="Fernandes L."/>
            <person name="Derengowski L.S."/>
            <person name="Ferreira K.S."/>
            <person name="Souza R.C."/>
            <person name="Ruiz J.C."/>
            <person name="de Andrade N.C."/>
            <person name="Paes H.C."/>
            <person name="Nicola A.M."/>
            <person name="Albuquerque P."/>
            <person name="Gerber A.L."/>
            <person name="Martins V.P."/>
            <person name="Peconick L.D."/>
            <person name="Neto A.V."/>
            <person name="Chaucanez C.B."/>
            <person name="Silva P.A."/>
            <person name="Cunha O.L."/>
            <person name="de Oliveira F.F."/>
            <person name="dos Santos T.C."/>
            <person name="Barros A.L."/>
            <person name="Soares M.A."/>
            <person name="de Oliveira L.M."/>
            <person name="Marini M.M."/>
            <person name="Villalobos-Duno H."/>
            <person name="Cunha M.M."/>
            <person name="de Hoog S."/>
            <person name="da Silveira J.F."/>
            <person name="Henrissat B."/>
            <person name="Nino-Vega G.A."/>
            <person name="Cisalpino P.S."/>
            <person name="Mora-Montes H.M."/>
            <person name="Almeida S.R."/>
            <person name="Stajich J.E."/>
            <person name="Lopes-Bezerra L.M."/>
            <person name="Vasconcelos A.T."/>
            <person name="Felipe M.S."/>
        </authorList>
    </citation>
    <scope>NUCLEOTIDE SEQUENCE [LARGE SCALE GENOMIC DNA]</scope>
    <source>
        <strain evidence="3 4">1099-18</strain>
    </source>
</reference>
<feature type="region of interest" description="Disordered" evidence="1">
    <location>
        <begin position="90"/>
        <end position="111"/>
    </location>
</feature>
<keyword evidence="2" id="KW-0812">Transmembrane</keyword>
<proteinExistence type="predicted"/>
<dbReference type="AlphaFoldDB" id="A0A0F2LZX6"/>
<gene>
    <name evidence="3" type="ORF">SPSK_01279</name>
</gene>
<comment type="caution">
    <text evidence="3">The sequence shown here is derived from an EMBL/GenBank/DDBJ whole genome shotgun (WGS) entry which is preliminary data.</text>
</comment>
<sequence length="187" mass="21258">MAPQLAAAATTPAPAPADGSDGGGLSQGQIGGILVGVVAFVVLLFLFWYWLTHSEGYVAYRDERRYRQRLERLRQRDQWERRRRRPRSYYETEVSYESDSETTEVSRRQRPAASMAAAARMQHMMAAAAAAEHQQQLEAERRRRAAGVATAPKYVLNPPPLRFPPTARRTSYVHTRHPQIPGIRRFP</sequence>
<feature type="compositionally biased region" description="Low complexity" evidence="1">
    <location>
        <begin position="1"/>
        <end position="19"/>
    </location>
</feature>
<dbReference type="EMBL" id="AXCR01000011">
    <property type="protein sequence ID" value="KJR81446.1"/>
    <property type="molecule type" value="Genomic_DNA"/>
</dbReference>
<dbReference type="OrthoDB" id="10516648at2759"/>
<keyword evidence="2" id="KW-0472">Membrane</keyword>
<feature type="region of interest" description="Disordered" evidence="1">
    <location>
        <begin position="1"/>
        <end position="23"/>
    </location>
</feature>
<evidence type="ECO:0000256" key="2">
    <source>
        <dbReference type="SAM" id="Phobius"/>
    </source>
</evidence>
<evidence type="ECO:0000256" key="1">
    <source>
        <dbReference type="SAM" id="MobiDB-lite"/>
    </source>
</evidence>